<organism evidence="2 3">
    <name type="scientific">Mameliella alba</name>
    <dbReference type="NCBI Taxonomy" id="561184"/>
    <lineage>
        <taxon>Bacteria</taxon>
        <taxon>Pseudomonadati</taxon>
        <taxon>Pseudomonadota</taxon>
        <taxon>Alphaproteobacteria</taxon>
        <taxon>Rhodobacterales</taxon>
        <taxon>Roseobacteraceae</taxon>
        <taxon>Mameliella</taxon>
    </lineage>
</organism>
<dbReference type="Pfam" id="PF01979">
    <property type="entry name" value="Amidohydro_1"/>
    <property type="match status" value="1"/>
</dbReference>
<dbReference type="EMBL" id="JSUQ01000017">
    <property type="protein sequence ID" value="KHQ51517.1"/>
    <property type="molecule type" value="Genomic_DNA"/>
</dbReference>
<proteinExistence type="predicted"/>
<dbReference type="AlphaFoldDB" id="A0A0B3RTY1"/>
<comment type="caution">
    <text evidence="2">The sequence shown here is derived from an EMBL/GenBank/DDBJ whole genome shotgun (WGS) entry which is preliminary data.</text>
</comment>
<dbReference type="Gene3D" id="2.30.40.10">
    <property type="entry name" value="Urease, subunit C, domain 1"/>
    <property type="match status" value="1"/>
</dbReference>
<dbReference type="Gene3D" id="3.20.20.140">
    <property type="entry name" value="Metal-dependent hydrolases"/>
    <property type="match status" value="1"/>
</dbReference>
<feature type="domain" description="Amidohydrolase-related" evidence="1">
    <location>
        <begin position="1"/>
        <end position="44"/>
    </location>
</feature>
<keyword evidence="2" id="KW-0378">Hydrolase</keyword>
<dbReference type="Proteomes" id="UP000030960">
    <property type="component" value="Unassembled WGS sequence"/>
</dbReference>
<keyword evidence="3" id="KW-1185">Reference proteome</keyword>
<dbReference type="InterPro" id="IPR011059">
    <property type="entry name" value="Metal-dep_hydrolase_composite"/>
</dbReference>
<dbReference type="InterPro" id="IPR006680">
    <property type="entry name" value="Amidohydro-rel"/>
</dbReference>
<accession>A0A0B3RTY1</accession>
<sequence>MATLNSARSFHMDDRLGSLMPGRYADIVLTDSLSTINPRFVFKGGDPPCVAVSVDRRAKRAAHLFGEHRRSQPMRAFLSADQ</sequence>
<protein>
    <submittedName>
        <fullName evidence="2">Amidohydrolase family protein</fullName>
    </submittedName>
</protein>
<dbReference type="SUPFAM" id="SSF51338">
    <property type="entry name" value="Composite domain of metallo-dependent hydrolases"/>
    <property type="match status" value="1"/>
</dbReference>
<evidence type="ECO:0000313" key="3">
    <source>
        <dbReference type="Proteomes" id="UP000030960"/>
    </source>
</evidence>
<name>A0A0B3RTY1_9RHOB</name>
<dbReference type="STRING" id="561184.SAMN05216376_108268"/>
<reference evidence="2 3" key="1">
    <citation type="submission" date="2014-10" db="EMBL/GenBank/DDBJ databases">
        <title>Genome sequence of Ponticoccus sp. strain UMTAT08 isolated from clonal culture of toxic dinoflagellate Alexandrium tamiyavanichii.</title>
        <authorList>
            <person name="Gan H.Y."/>
            <person name="Muhd D.-D."/>
            <person name="Mohd Noor M.E."/>
            <person name="Yeong Y.S."/>
            <person name="Usup G."/>
        </authorList>
    </citation>
    <scope>NUCLEOTIDE SEQUENCE [LARGE SCALE GENOMIC DNA]</scope>
    <source>
        <strain evidence="2 3">UMTAT08</strain>
    </source>
</reference>
<evidence type="ECO:0000313" key="2">
    <source>
        <dbReference type="EMBL" id="KHQ51517.1"/>
    </source>
</evidence>
<gene>
    <name evidence="2" type="ORF">OA50_04012</name>
</gene>
<dbReference type="GO" id="GO:0016810">
    <property type="term" value="F:hydrolase activity, acting on carbon-nitrogen (but not peptide) bonds"/>
    <property type="evidence" value="ECO:0007669"/>
    <property type="project" value="InterPro"/>
</dbReference>
<evidence type="ECO:0000259" key="1">
    <source>
        <dbReference type="Pfam" id="PF01979"/>
    </source>
</evidence>